<dbReference type="RefSeq" id="WP_006006597.1">
    <property type="nucleotide sequence ID" value="NZ_BAET01000028.1"/>
</dbReference>
<protein>
    <submittedName>
        <fullName evidence="1">PglZ domain protein</fullName>
    </submittedName>
</protein>
<dbReference type="EMBL" id="BAET01000028">
    <property type="protein sequence ID" value="GAB56450.1"/>
    <property type="molecule type" value="Genomic_DNA"/>
</dbReference>
<dbReference type="OrthoDB" id="9769734at2"/>
<dbReference type="SUPFAM" id="SSF53649">
    <property type="entry name" value="Alkaline phosphatase-like"/>
    <property type="match status" value="1"/>
</dbReference>
<evidence type="ECO:0000313" key="1">
    <source>
        <dbReference type="EMBL" id="GAB56450.1"/>
    </source>
</evidence>
<reference evidence="1 2" key="1">
    <citation type="journal article" date="2012" name="J. Bacteriol.">
        <title>Genome sequence of proteorhodopsin-containing sea ice bacterium Glaciecola punicea ACAM 611T.</title>
        <authorList>
            <person name="Qin Q.-L."/>
            <person name="Xie B.-B."/>
            <person name="Shu Y.-L."/>
            <person name="Rong J.-C."/>
            <person name="Zhao D.-L."/>
            <person name="Zhang X.-Y."/>
            <person name="Chen X.-L."/>
            <person name="Zhou B.-C."/>
            <person name="Zhanga Y.-Z."/>
        </authorList>
    </citation>
    <scope>NUCLEOTIDE SEQUENCE [LARGE SCALE GENOMIC DNA]</scope>
    <source>
        <strain evidence="1 2">ACAM 611</strain>
    </source>
</reference>
<organism evidence="1 2">
    <name type="scientific">Glaciecola punicea ACAM 611</name>
    <dbReference type="NCBI Taxonomy" id="1121923"/>
    <lineage>
        <taxon>Bacteria</taxon>
        <taxon>Pseudomonadati</taxon>
        <taxon>Pseudomonadota</taxon>
        <taxon>Gammaproteobacteria</taxon>
        <taxon>Alteromonadales</taxon>
        <taxon>Alteromonadaceae</taxon>
        <taxon>Glaciecola</taxon>
    </lineage>
</organism>
<evidence type="ECO:0000313" key="2">
    <source>
        <dbReference type="Proteomes" id="UP000053586"/>
    </source>
</evidence>
<proteinExistence type="predicted"/>
<dbReference type="NCBIfam" id="TIGR02687">
    <property type="entry name" value="BREX-1 system phosphatase PglZ type A"/>
    <property type="match status" value="1"/>
</dbReference>
<dbReference type="Proteomes" id="UP000053586">
    <property type="component" value="Unassembled WGS sequence"/>
</dbReference>
<keyword evidence="2" id="KW-1185">Reference proteome</keyword>
<dbReference type="Pfam" id="PF08665">
    <property type="entry name" value="PglZ"/>
    <property type="match status" value="1"/>
</dbReference>
<sequence length="865" mass="99020">MTSRISTALERLFAKHRVVFWYDNKQELREDFDGLELDNVTKVELNNNEFTLKHKLLREEPKTNFLVYKQGKQPEPVKNWLYDVELSNAIFKTDQAAIWLSELELTSEFNEIVEKHTAFFEVDSNNKGSKSQATSDSDNRKATLKSLLEPDDTHSRIRLKMLAVSAGTKQKGDARLDVILELLMAENAEGKAYKLIERSKLNQFLWQQVTNHYGYRCDSPSLMDFVYELFKFSYLAELPTSLQGTSHVSGAANKEKMNNNALVFFKRWKDSRKHQKIFERLSEQCASVLNIESDLQHRSLNDVLELDYFRVIDLKVIHDLVNGVAKRTLSQGEVALWCRQRRQGHWYSEFELLYDAVDVASQFFALLDTLQFDMSSAQQAVERYTNQWFKLDQLYRKYVYALKVSSQHSLLSALTEQIENLYINNYVQPLTNAWQQYVDAMGKWQVPSVDPQNCFFKKYVEAKYLSKNKKVCVIISDAFRYEAGEDMVSRIRQEDRYDAKLNHALSAMPSYTQLGMASLLPQSTEYPLQLSDAKTGTVLMGNLSTQGTENRDKILKTIHGERASAVQAKNILEMTQVNSRELLKDNDVLYIYHNRIDHTGDKMQSEGEAFEATEHTFDDLIKLVKKLASANVSNVLITADHGFIYQNSKLDESDYLEKDVSGDILYNDRRFVLGKKLNCGKSLKLFSSEELGLAGDVHAVIPKGIQRLRLSGSGSRFVHGGASLQEVIIPIISINKKRASDTRLVTVELLRSGSSVITSGQISVTLYQAEAVTDKTQGRILRLGIYTESGKLISDSHTVEMDLTSDSPREREMKLRFLLNQEADAANNTEVILKLEEPVTGTNQFKEYKQLRYTIKRSFTSDFDF</sequence>
<accession>H5TDS3</accession>
<reference evidence="1 2" key="2">
    <citation type="journal article" date="2017" name="Antonie Van Leeuwenhoek">
        <title>Rhizobium rhizosphaerae sp. nov., a novel species isolated from rice rhizosphere.</title>
        <authorList>
            <person name="Zhao J.J."/>
            <person name="Zhang J."/>
            <person name="Zhang R.J."/>
            <person name="Zhang C.W."/>
            <person name="Yin H.Q."/>
            <person name="Zhang X.X."/>
        </authorList>
    </citation>
    <scope>NUCLEOTIDE SEQUENCE [LARGE SCALE GENOMIC DNA]</scope>
    <source>
        <strain evidence="1 2">ACAM 611</strain>
    </source>
</reference>
<dbReference type="AlphaFoldDB" id="H5TDS3"/>
<dbReference type="Gene3D" id="3.40.720.10">
    <property type="entry name" value="Alkaline Phosphatase, subunit A"/>
    <property type="match status" value="1"/>
</dbReference>
<dbReference type="InterPro" id="IPR017850">
    <property type="entry name" value="Alkaline_phosphatase_core_sf"/>
</dbReference>
<gene>
    <name evidence="1" type="ORF">GPUN_2335</name>
</gene>
<dbReference type="InterPro" id="IPR014060">
    <property type="entry name" value="PglZ"/>
</dbReference>
<name>H5TDS3_9ALTE</name>
<dbReference type="eggNOG" id="COG1524">
    <property type="taxonomic scope" value="Bacteria"/>
</dbReference>
<comment type="caution">
    <text evidence="1">The sequence shown here is derived from an EMBL/GenBank/DDBJ whole genome shotgun (WGS) entry which is preliminary data.</text>
</comment>